<evidence type="ECO:0000313" key="1">
    <source>
        <dbReference type="EMBL" id="GGF85731.1"/>
    </source>
</evidence>
<accession>A0A917CGL2</accession>
<sequence length="221" mass="24806">MDNQTFKVVFKGKKVRGVDADQARANFARLFKMPAEKAAVFFDGKTRVLKKSLPMDKASHFRSVLKKAGIRVSLVKNEVESANQKQKEWELSEPGVVILRPIQPPETHIETSHIKLSLDFDRLEDKAGVEPPEVNIDHIRIYENAEKPIVEPKEVEVPDINIDELSTAEVGAIMVDAKPVETPDIPVDGIELDDSDEPIVKKVKHKEPEVDISNISLEVED</sequence>
<gene>
    <name evidence="1" type="ORF">GCM10011365_03490</name>
</gene>
<reference evidence="1" key="1">
    <citation type="journal article" date="2014" name="Int. J. Syst. Evol. Microbiol.">
        <title>Complete genome sequence of Corynebacterium casei LMG S-19264T (=DSM 44701T), isolated from a smear-ripened cheese.</title>
        <authorList>
            <consortium name="US DOE Joint Genome Institute (JGI-PGF)"/>
            <person name="Walter F."/>
            <person name="Albersmeier A."/>
            <person name="Kalinowski J."/>
            <person name="Ruckert C."/>
        </authorList>
    </citation>
    <scope>NUCLEOTIDE SEQUENCE</scope>
    <source>
        <strain evidence="1">CGMCC 1.12181</strain>
    </source>
</reference>
<dbReference type="RefSeq" id="WP_188363940.1">
    <property type="nucleotide sequence ID" value="NZ_BAABJF010000011.1"/>
</dbReference>
<keyword evidence="2" id="KW-1185">Reference proteome</keyword>
<comment type="caution">
    <text evidence="1">The sequence shown here is derived from an EMBL/GenBank/DDBJ whole genome shotgun (WGS) entry which is preliminary data.</text>
</comment>
<protein>
    <submittedName>
        <fullName evidence="1">Uncharacterized protein</fullName>
    </submittedName>
</protein>
<dbReference type="EMBL" id="BMEO01000001">
    <property type="protein sequence ID" value="GGF85731.1"/>
    <property type="molecule type" value="Genomic_DNA"/>
</dbReference>
<name>A0A917CGL2_9GAMM</name>
<evidence type="ECO:0000313" key="2">
    <source>
        <dbReference type="Proteomes" id="UP000605253"/>
    </source>
</evidence>
<organism evidence="1 2">
    <name type="scientific">Marinicella pacifica</name>
    <dbReference type="NCBI Taxonomy" id="1171543"/>
    <lineage>
        <taxon>Bacteria</taxon>
        <taxon>Pseudomonadati</taxon>
        <taxon>Pseudomonadota</taxon>
        <taxon>Gammaproteobacteria</taxon>
        <taxon>Lysobacterales</taxon>
        <taxon>Marinicellaceae</taxon>
        <taxon>Marinicella</taxon>
    </lineage>
</organism>
<proteinExistence type="predicted"/>
<dbReference type="AlphaFoldDB" id="A0A917CGL2"/>
<dbReference type="Proteomes" id="UP000605253">
    <property type="component" value="Unassembled WGS sequence"/>
</dbReference>
<reference evidence="1" key="2">
    <citation type="submission" date="2020-09" db="EMBL/GenBank/DDBJ databases">
        <authorList>
            <person name="Sun Q."/>
            <person name="Zhou Y."/>
        </authorList>
    </citation>
    <scope>NUCLEOTIDE SEQUENCE</scope>
    <source>
        <strain evidence="1">CGMCC 1.12181</strain>
    </source>
</reference>